<keyword evidence="6" id="KW-0732">Signal</keyword>
<dbReference type="Gene3D" id="2.115.10.20">
    <property type="entry name" value="Glycosyl hydrolase domain, family 43"/>
    <property type="match status" value="1"/>
</dbReference>
<evidence type="ECO:0000256" key="4">
    <source>
        <dbReference type="ARBA" id="ARBA00023295"/>
    </source>
</evidence>
<dbReference type="InterPro" id="IPR023296">
    <property type="entry name" value="Glyco_hydro_beta-prop_sf"/>
</dbReference>
<dbReference type="GO" id="GO:0005975">
    <property type="term" value="P:carbohydrate metabolic process"/>
    <property type="evidence" value="ECO:0007669"/>
    <property type="project" value="InterPro"/>
</dbReference>
<dbReference type="PANTHER" id="PTHR43301">
    <property type="entry name" value="ARABINAN ENDO-1,5-ALPHA-L-ARABINOSIDASE"/>
    <property type="match status" value="1"/>
</dbReference>
<proteinExistence type="inferred from homology"/>
<evidence type="ECO:0000256" key="2">
    <source>
        <dbReference type="ARBA" id="ARBA00009865"/>
    </source>
</evidence>
<evidence type="ECO:0000313" key="8">
    <source>
        <dbReference type="Proteomes" id="UP000315647"/>
    </source>
</evidence>
<dbReference type="InterPro" id="IPR050727">
    <property type="entry name" value="GH43_arabinanases"/>
</dbReference>
<evidence type="ECO:0000256" key="3">
    <source>
        <dbReference type="ARBA" id="ARBA00022801"/>
    </source>
</evidence>
<accession>A0A517Q373</accession>
<sequence precursor="true">MNPQAPCILFLTLCCFLTNLSPLAAADKPENTSRQIFLLPYFLGNGETGVYLAFSTDGLHFDWLNDGKVVMPAPKWGEESLTRDPSIVYHDGKFHMVWTTSWKSHSIGYASSKDLLHWSTPRKIVVWQASDGAKNTWAPEIHWDPEQQEYLILWSTTLETELNDQDHSRDQHGHDHRPYAIRTRDFKTFTKPKLFYSPQPEISVIDPFIARDDRNTPDPADDRWVMVIKNEMPADQGGKNLRLIFSKHMQGPYGTTLGPPIVGAGTSIVDTMGEGPSLFKHNGLWYLYWDAPGSRFSYCLATSADLETWTNRTPEMTLPAKQMRHGTVFLAPENAIGFPLKK</sequence>
<dbReference type="SUPFAM" id="SSF75005">
    <property type="entry name" value="Arabinanase/levansucrase/invertase"/>
    <property type="match status" value="1"/>
</dbReference>
<dbReference type="EMBL" id="CP037421">
    <property type="protein sequence ID" value="QDT26059.1"/>
    <property type="molecule type" value="Genomic_DNA"/>
</dbReference>
<protein>
    <submittedName>
        <fullName evidence="7">Glycosyl hydrolases family 43</fullName>
    </submittedName>
</protein>
<organism evidence="7 8">
    <name type="scientific">Gimesia panareensis</name>
    <dbReference type="NCBI Taxonomy" id="2527978"/>
    <lineage>
        <taxon>Bacteria</taxon>
        <taxon>Pseudomonadati</taxon>
        <taxon>Planctomycetota</taxon>
        <taxon>Planctomycetia</taxon>
        <taxon>Planctomycetales</taxon>
        <taxon>Planctomycetaceae</taxon>
        <taxon>Gimesia</taxon>
    </lineage>
</organism>
<comment type="pathway">
    <text evidence="1">Glycan metabolism; L-arabinan degradation.</text>
</comment>
<keyword evidence="4 5" id="KW-0326">Glycosidase</keyword>
<gene>
    <name evidence="7" type="ORF">Enr10x_13570</name>
</gene>
<evidence type="ECO:0000256" key="6">
    <source>
        <dbReference type="SAM" id="SignalP"/>
    </source>
</evidence>
<dbReference type="Proteomes" id="UP000315647">
    <property type="component" value="Chromosome"/>
</dbReference>
<keyword evidence="3 5" id="KW-0378">Hydrolase</keyword>
<dbReference type="GO" id="GO:0004553">
    <property type="term" value="F:hydrolase activity, hydrolyzing O-glycosyl compounds"/>
    <property type="evidence" value="ECO:0007669"/>
    <property type="project" value="InterPro"/>
</dbReference>
<evidence type="ECO:0000256" key="5">
    <source>
        <dbReference type="RuleBase" id="RU361187"/>
    </source>
</evidence>
<feature type="signal peptide" evidence="6">
    <location>
        <begin position="1"/>
        <end position="26"/>
    </location>
</feature>
<feature type="chain" id="PRO_5022008941" evidence="6">
    <location>
        <begin position="27"/>
        <end position="342"/>
    </location>
</feature>
<dbReference type="RefSeq" id="WP_145448494.1">
    <property type="nucleotide sequence ID" value="NZ_CP037421.1"/>
</dbReference>
<dbReference type="CDD" id="cd08983">
    <property type="entry name" value="GH43_Bt3655-like"/>
    <property type="match status" value="1"/>
</dbReference>
<dbReference type="AlphaFoldDB" id="A0A517Q373"/>
<dbReference type="PANTHER" id="PTHR43301:SF3">
    <property type="entry name" value="ARABINAN ENDO-1,5-ALPHA-L-ARABINOSIDASE A-RELATED"/>
    <property type="match status" value="1"/>
</dbReference>
<dbReference type="InterPro" id="IPR006710">
    <property type="entry name" value="Glyco_hydro_43"/>
</dbReference>
<name>A0A517Q373_9PLAN</name>
<evidence type="ECO:0000313" key="7">
    <source>
        <dbReference type="EMBL" id="QDT26059.1"/>
    </source>
</evidence>
<keyword evidence="8" id="KW-1185">Reference proteome</keyword>
<dbReference type="Pfam" id="PF04616">
    <property type="entry name" value="Glyco_hydro_43"/>
    <property type="match status" value="1"/>
</dbReference>
<evidence type="ECO:0000256" key="1">
    <source>
        <dbReference type="ARBA" id="ARBA00004834"/>
    </source>
</evidence>
<reference evidence="7 8" key="1">
    <citation type="submission" date="2019-03" db="EMBL/GenBank/DDBJ databases">
        <title>Deep-cultivation of Planctomycetes and their phenomic and genomic characterization uncovers novel biology.</title>
        <authorList>
            <person name="Wiegand S."/>
            <person name="Jogler M."/>
            <person name="Boedeker C."/>
            <person name="Pinto D."/>
            <person name="Vollmers J."/>
            <person name="Rivas-Marin E."/>
            <person name="Kohn T."/>
            <person name="Peeters S.H."/>
            <person name="Heuer A."/>
            <person name="Rast P."/>
            <person name="Oberbeckmann S."/>
            <person name="Bunk B."/>
            <person name="Jeske O."/>
            <person name="Meyerdierks A."/>
            <person name="Storesund J.E."/>
            <person name="Kallscheuer N."/>
            <person name="Luecker S."/>
            <person name="Lage O.M."/>
            <person name="Pohl T."/>
            <person name="Merkel B.J."/>
            <person name="Hornburger P."/>
            <person name="Mueller R.-W."/>
            <person name="Bruemmer F."/>
            <person name="Labrenz M."/>
            <person name="Spormann A.M."/>
            <person name="Op den Camp H."/>
            <person name="Overmann J."/>
            <person name="Amann R."/>
            <person name="Jetten M.S.M."/>
            <person name="Mascher T."/>
            <person name="Medema M.H."/>
            <person name="Devos D.P."/>
            <person name="Kaster A.-K."/>
            <person name="Ovreas L."/>
            <person name="Rohde M."/>
            <person name="Galperin M.Y."/>
            <person name="Jogler C."/>
        </authorList>
    </citation>
    <scope>NUCLEOTIDE SEQUENCE [LARGE SCALE GENOMIC DNA]</scope>
    <source>
        <strain evidence="7 8">Enr10</strain>
    </source>
</reference>
<comment type="similarity">
    <text evidence="2 5">Belongs to the glycosyl hydrolase 43 family.</text>
</comment>